<proteinExistence type="predicted"/>
<organism evidence="1 2">
    <name type="scientific">Skeletonema marinoi</name>
    <dbReference type="NCBI Taxonomy" id="267567"/>
    <lineage>
        <taxon>Eukaryota</taxon>
        <taxon>Sar</taxon>
        <taxon>Stramenopiles</taxon>
        <taxon>Ochrophyta</taxon>
        <taxon>Bacillariophyta</taxon>
        <taxon>Coscinodiscophyceae</taxon>
        <taxon>Thalassiosirophycidae</taxon>
        <taxon>Thalassiosirales</taxon>
        <taxon>Skeletonemataceae</taxon>
        <taxon>Skeletonema</taxon>
        <taxon>Skeletonema marinoi-dohrnii complex</taxon>
    </lineage>
</organism>
<comment type="caution">
    <text evidence="1">The sequence shown here is derived from an EMBL/GenBank/DDBJ whole genome shotgun (WGS) entry which is preliminary data.</text>
</comment>
<dbReference type="Proteomes" id="UP001224775">
    <property type="component" value="Unassembled WGS sequence"/>
</dbReference>
<accession>A0AAD8Y789</accession>
<keyword evidence="2" id="KW-1185">Reference proteome</keyword>
<dbReference type="AlphaFoldDB" id="A0AAD8Y789"/>
<name>A0AAD8Y789_9STRA</name>
<evidence type="ECO:0000313" key="1">
    <source>
        <dbReference type="EMBL" id="KAK1741039.1"/>
    </source>
</evidence>
<dbReference type="EMBL" id="JATAAI010000014">
    <property type="protein sequence ID" value="KAK1741039.1"/>
    <property type="molecule type" value="Genomic_DNA"/>
</dbReference>
<evidence type="ECO:0000313" key="2">
    <source>
        <dbReference type="Proteomes" id="UP001224775"/>
    </source>
</evidence>
<reference evidence="1" key="1">
    <citation type="submission" date="2023-06" db="EMBL/GenBank/DDBJ databases">
        <title>Survivors Of The Sea: Transcriptome response of Skeletonema marinoi to long-term dormancy.</title>
        <authorList>
            <person name="Pinder M.I.M."/>
            <person name="Kourtchenko O."/>
            <person name="Robertson E.K."/>
            <person name="Larsson T."/>
            <person name="Maumus F."/>
            <person name="Osuna-Cruz C.M."/>
            <person name="Vancaester E."/>
            <person name="Stenow R."/>
            <person name="Vandepoele K."/>
            <person name="Ploug H."/>
            <person name="Bruchert V."/>
            <person name="Godhe A."/>
            <person name="Topel M."/>
        </authorList>
    </citation>
    <scope>NUCLEOTIDE SEQUENCE</scope>
    <source>
        <strain evidence="1">R05AC</strain>
    </source>
</reference>
<gene>
    <name evidence="1" type="ORF">QTG54_008291</name>
</gene>
<dbReference type="EC" id="2.7.-.-" evidence="1"/>
<sequence>MLGLSESENYSEGLQAVKEGVGASPSKTLSPKKLMEMTDNFASYTAATATVDRDGAGRTAAAQEFAKLLLDKEGSTLQDILVEEVAKFGDATTRSLLRQAFVESAVAKAIASSLRAPKDAVERSEQLASLLPEEIKKAIIDQPALLPQLVDELLHATAEDERILTTADELREVIGGRLDNTSLRSAMAQNLSDGASIIPSTPDITPALRQIVSDTETRDFVLELLPGVSVLGRKVGAGLFRRAAYRAMNSPVLPEDARKQLSDVNNRLADVIDPKEETVEQRTYLE</sequence>
<keyword evidence="1" id="KW-0418">Kinase</keyword>
<keyword evidence="1" id="KW-0808">Transferase</keyword>
<protein>
    <submittedName>
        <fullName evidence="1">ABC1 kinase family protein</fullName>
        <ecNumber evidence="1">2.7.-.-</ecNumber>
    </submittedName>
</protein>
<dbReference type="GO" id="GO:0016301">
    <property type="term" value="F:kinase activity"/>
    <property type="evidence" value="ECO:0007669"/>
    <property type="project" value="UniProtKB-KW"/>
</dbReference>